<sequence>MRVKKIHFALLLNNGIKIPATQKLDKISWDFFSTAD</sequence>
<evidence type="ECO:0000313" key="1">
    <source>
        <dbReference type="EMBL" id="RMZ97976.1"/>
    </source>
</evidence>
<dbReference type="AlphaFoldDB" id="A0A3M7PFT3"/>
<evidence type="ECO:0000313" key="2">
    <source>
        <dbReference type="Proteomes" id="UP000276133"/>
    </source>
</evidence>
<name>A0A3M7PFT3_BRAPC</name>
<comment type="caution">
    <text evidence="1">The sequence shown here is derived from an EMBL/GenBank/DDBJ whole genome shotgun (WGS) entry which is preliminary data.</text>
</comment>
<organism evidence="1 2">
    <name type="scientific">Brachionus plicatilis</name>
    <name type="common">Marine rotifer</name>
    <name type="synonym">Brachionus muelleri</name>
    <dbReference type="NCBI Taxonomy" id="10195"/>
    <lineage>
        <taxon>Eukaryota</taxon>
        <taxon>Metazoa</taxon>
        <taxon>Spiralia</taxon>
        <taxon>Gnathifera</taxon>
        <taxon>Rotifera</taxon>
        <taxon>Eurotatoria</taxon>
        <taxon>Monogononta</taxon>
        <taxon>Pseudotrocha</taxon>
        <taxon>Ploima</taxon>
        <taxon>Brachionidae</taxon>
        <taxon>Brachionus</taxon>
    </lineage>
</organism>
<accession>A0A3M7PFT3</accession>
<proteinExistence type="predicted"/>
<dbReference type="Proteomes" id="UP000276133">
    <property type="component" value="Unassembled WGS sequence"/>
</dbReference>
<protein>
    <submittedName>
        <fullName evidence="1">Uncharacterized protein</fullName>
    </submittedName>
</protein>
<dbReference type="EMBL" id="REGN01011047">
    <property type="protein sequence ID" value="RMZ97976.1"/>
    <property type="molecule type" value="Genomic_DNA"/>
</dbReference>
<gene>
    <name evidence="1" type="ORF">BpHYR1_052212</name>
</gene>
<keyword evidence="2" id="KW-1185">Reference proteome</keyword>
<reference evidence="1 2" key="1">
    <citation type="journal article" date="2018" name="Sci. Rep.">
        <title>Genomic signatures of local adaptation to the degree of environmental predictability in rotifers.</title>
        <authorList>
            <person name="Franch-Gras L."/>
            <person name="Hahn C."/>
            <person name="Garcia-Roger E.M."/>
            <person name="Carmona M.J."/>
            <person name="Serra M."/>
            <person name="Gomez A."/>
        </authorList>
    </citation>
    <scope>NUCLEOTIDE SEQUENCE [LARGE SCALE GENOMIC DNA]</scope>
    <source>
        <strain evidence="1">HYR1</strain>
    </source>
</reference>